<feature type="signal peptide" evidence="1">
    <location>
        <begin position="1"/>
        <end position="25"/>
    </location>
</feature>
<dbReference type="RefSeq" id="WP_254738262.1">
    <property type="nucleotide sequence ID" value="NZ_JANCLU010000002.1"/>
</dbReference>
<comment type="caution">
    <text evidence="2">The sequence shown here is derived from an EMBL/GenBank/DDBJ whole genome shotgun (WGS) entry which is preliminary data.</text>
</comment>
<gene>
    <name evidence="2" type="ORF">NK718_02365</name>
</gene>
<sequence>MFRHLIFRACLIGLALIGAPQIASAHPHVWVSVRAEIVYGTNGRITAIRHNWTFDEAYTSFAVQGLDANHDGVYSREELAELAKVNTESLAEVGFFTVLKADGKRLDFANPVDGVLDYDGSGMTLRFTLPLKQPALAKRVLTLDVADPSFFVDFSYPEEEKVVSLAGAPAGCAVHVTRPDKPDFAKQKLGEDYFANANMGLQFASRAFVACP</sequence>
<dbReference type="InterPro" id="IPR010412">
    <property type="entry name" value="DUF1007"/>
</dbReference>
<evidence type="ECO:0000313" key="3">
    <source>
        <dbReference type="Proteomes" id="UP001205890"/>
    </source>
</evidence>
<evidence type="ECO:0000256" key="1">
    <source>
        <dbReference type="SAM" id="SignalP"/>
    </source>
</evidence>
<keyword evidence="3" id="KW-1185">Reference proteome</keyword>
<feature type="chain" id="PRO_5045170008" evidence="1">
    <location>
        <begin position="26"/>
        <end position="212"/>
    </location>
</feature>
<organism evidence="2 3">
    <name type="scientific">Alsobacter ponti</name>
    <dbReference type="NCBI Taxonomy" id="2962936"/>
    <lineage>
        <taxon>Bacteria</taxon>
        <taxon>Pseudomonadati</taxon>
        <taxon>Pseudomonadota</taxon>
        <taxon>Alphaproteobacteria</taxon>
        <taxon>Hyphomicrobiales</taxon>
        <taxon>Alsobacteraceae</taxon>
        <taxon>Alsobacter</taxon>
    </lineage>
</organism>
<dbReference type="EMBL" id="JANCLU010000002">
    <property type="protein sequence ID" value="MCP8937347.1"/>
    <property type="molecule type" value="Genomic_DNA"/>
</dbReference>
<name>A0ABT1L7B1_9HYPH</name>
<dbReference type="Proteomes" id="UP001205890">
    <property type="component" value="Unassembled WGS sequence"/>
</dbReference>
<dbReference type="Pfam" id="PF06226">
    <property type="entry name" value="DUF1007"/>
    <property type="match status" value="1"/>
</dbReference>
<keyword evidence="1" id="KW-0732">Signal</keyword>
<accession>A0ABT1L7B1</accession>
<reference evidence="2 3" key="1">
    <citation type="submission" date="2022-07" db="EMBL/GenBank/DDBJ databases">
        <authorList>
            <person name="Li W.-J."/>
            <person name="Deng Q.-Q."/>
        </authorList>
    </citation>
    <scope>NUCLEOTIDE SEQUENCE [LARGE SCALE GENOMIC DNA]</scope>
    <source>
        <strain evidence="2 3">SYSU M60028</strain>
    </source>
</reference>
<proteinExistence type="predicted"/>
<evidence type="ECO:0000313" key="2">
    <source>
        <dbReference type="EMBL" id="MCP8937347.1"/>
    </source>
</evidence>
<protein>
    <submittedName>
        <fullName evidence="2">DUF1007 family protein</fullName>
    </submittedName>
</protein>